<evidence type="ECO:0000259" key="4">
    <source>
        <dbReference type="Pfam" id="PF13649"/>
    </source>
</evidence>
<accession>A0A4R6R9E0</accession>
<sequence length="303" mass="31141">MTARSSGDLVADRRYEWARGYAAAGDHAAAADLYAQALEAAPDWLPALVGLGEARAAAGEADAAAAAFRRALALDPADVHGAGLKLAALGAAAAPAAPPAAYVRGLFDGYADRFDRALVEDLGYRTPWRLGALLAAVRPDARFARVLDLGCGTGLTGAVLRPAADRLEGVDLSPAMVAKARDKGDYDALAVGDVVDHLAAAERSFDLVVAADVFVYLGALDPVFAAVAARTLPGALFAFSVEAAEDPDTAFLLRDSLRYAHGGRAVAAGLAAAGFRVAAAEDGPLRLDRGVPVEGRIVVAERV</sequence>
<feature type="repeat" description="TPR" evidence="3">
    <location>
        <begin position="45"/>
        <end position="78"/>
    </location>
</feature>
<keyword evidence="2 5" id="KW-0808">Transferase</keyword>
<evidence type="ECO:0000256" key="2">
    <source>
        <dbReference type="ARBA" id="ARBA00022679"/>
    </source>
</evidence>
<dbReference type="Proteomes" id="UP000294547">
    <property type="component" value="Unassembled WGS sequence"/>
</dbReference>
<feature type="domain" description="Methyltransferase" evidence="4">
    <location>
        <begin position="146"/>
        <end position="229"/>
    </location>
</feature>
<comment type="caution">
    <text evidence="5">The sequence shown here is derived from an EMBL/GenBank/DDBJ whole genome shotgun (WGS) entry which is preliminary data.</text>
</comment>
<dbReference type="SUPFAM" id="SSF48452">
    <property type="entry name" value="TPR-like"/>
    <property type="match status" value="1"/>
</dbReference>
<dbReference type="OrthoDB" id="465636at2"/>
<keyword evidence="6" id="KW-1185">Reference proteome</keyword>
<dbReference type="Pfam" id="PF13649">
    <property type="entry name" value="Methyltransf_25"/>
    <property type="match status" value="1"/>
</dbReference>
<dbReference type="GO" id="GO:0008168">
    <property type="term" value="F:methyltransferase activity"/>
    <property type="evidence" value="ECO:0007669"/>
    <property type="project" value="UniProtKB-KW"/>
</dbReference>
<evidence type="ECO:0000256" key="3">
    <source>
        <dbReference type="PROSITE-ProRule" id="PRU00339"/>
    </source>
</evidence>
<name>A0A4R6R9E0_9HYPH</name>
<organism evidence="5 6">
    <name type="scientific">Oharaeibacter diazotrophicus</name>
    <dbReference type="NCBI Taxonomy" id="1920512"/>
    <lineage>
        <taxon>Bacteria</taxon>
        <taxon>Pseudomonadati</taxon>
        <taxon>Pseudomonadota</taxon>
        <taxon>Alphaproteobacteria</taxon>
        <taxon>Hyphomicrobiales</taxon>
        <taxon>Pleomorphomonadaceae</taxon>
        <taxon>Oharaeibacter</taxon>
    </lineage>
</organism>
<keyword evidence="1 5" id="KW-0489">Methyltransferase</keyword>
<dbReference type="PANTHER" id="PTHR43861">
    <property type="entry name" value="TRANS-ACONITATE 2-METHYLTRANSFERASE-RELATED"/>
    <property type="match status" value="1"/>
</dbReference>
<dbReference type="PANTHER" id="PTHR43861:SF1">
    <property type="entry name" value="TRANS-ACONITATE 2-METHYLTRANSFERASE"/>
    <property type="match status" value="1"/>
</dbReference>
<protein>
    <submittedName>
        <fullName evidence="5">Putative TPR repeat methyltransferase</fullName>
    </submittedName>
</protein>
<evidence type="ECO:0000313" key="6">
    <source>
        <dbReference type="Proteomes" id="UP000294547"/>
    </source>
</evidence>
<dbReference type="GO" id="GO:0032259">
    <property type="term" value="P:methylation"/>
    <property type="evidence" value="ECO:0007669"/>
    <property type="project" value="UniProtKB-KW"/>
</dbReference>
<dbReference type="CDD" id="cd02440">
    <property type="entry name" value="AdoMet_MTases"/>
    <property type="match status" value="1"/>
</dbReference>
<dbReference type="InterPro" id="IPR041698">
    <property type="entry name" value="Methyltransf_25"/>
</dbReference>
<dbReference type="Gene3D" id="3.40.50.150">
    <property type="entry name" value="Vaccinia Virus protein VP39"/>
    <property type="match status" value="1"/>
</dbReference>
<dbReference type="SUPFAM" id="SSF53335">
    <property type="entry name" value="S-adenosyl-L-methionine-dependent methyltransferases"/>
    <property type="match status" value="1"/>
</dbReference>
<reference evidence="5 6" key="1">
    <citation type="submission" date="2019-03" db="EMBL/GenBank/DDBJ databases">
        <title>Genomic Encyclopedia of Type Strains, Phase IV (KMG-IV): sequencing the most valuable type-strain genomes for metagenomic binning, comparative biology and taxonomic classification.</title>
        <authorList>
            <person name="Goeker M."/>
        </authorList>
    </citation>
    <scope>NUCLEOTIDE SEQUENCE [LARGE SCALE GENOMIC DNA]</scope>
    <source>
        <strain evidence="5 6">DSM 102969</strain>
    </source>
</reference>
<dbReference type="EMBL" id="SNXY01000010">
    <property type="protein sequence ID" value="TDP82534.1"/>
    <property type="molecule type" value="Genomic_DNA"/>
</dbReference>
<dbReference type="Gene3D" id="1.25.40.10">
    <property type="entry name" value="Tetratricopeptide repeat domain"/>
    <property type="match status" value="1"/>
</dbReference>
<dbReference type="SMART" id="SM00028">
    <property type="entry name" value="TPR"/>
    <property type="match status" value="2"/>
</dbReference>
<proteinExistence type="predicted"/>
<dbReference type="InterPro" id="IPR011990">
    <property type="entry name" value="TPR-like_helical_dom_sf"/>
</dbReference>
<gene>
    <name evidence="5" type="ORF">EDD54_3803</name>
</gene>
<dbReference type="InterPro" id="IPR029063">
    <property type="entry name" value="SAM-dependent_MTases_sf"/>
</dbReference>
<evidence type="ECO:0000256" key="1">
    <source>
        <dbReference type="ARBA" id="ARBA00022603"/>
    </source>
</evidence>
<dbReference type="InterPro" id="IPR019734">
    <property type="entry name" value="TPR_rpt"/>
</dbReference>
<keyword evidence="3" id="KW-0802">TPR repeat</keyword>
<dbReference type="RefSeq" id="WP_126539169.1">
    <property type="nucleotide sequence ID" value="NZ_BSPM01000007.1"/>
</dbReference>
<dbReference type="AlphaFoldDB" id="A0A4R6R9E0"/>
<evidence type="ECO:0000313" key="5">
    <source>
        <dbReference type="EMBL" id="TDP82534.1"/>
    </source>
</evidence>
<dbReference type="PROSITE" id="PS50005">
    <property type="entry name" value="TPR"/>
    <property type="match status" value="1"/>
</dbReference>